<gene>
    <name evidence="2" type="ORF">URODEC1_LOCUS69380</name>
</gene>
<evidence type="ECO:0000313" key="2">
    <source>
        <dbReference type="EMBL" id="CAL5009181.1"/>
    </source>
</evidence>
<keyword evidence="3" id="KW-1185">Reference proteome</keyword>
<dbReference type="PANTHER" id="PTHR33110:SF82">
    <property type="entry name" value="OS07G0500250 PROTEIN"/>
    <property type="match status" value="1"/>
</dbReference>
<name>A0ABC9BYU6_9POAL</name>
<evidence type="ECO:0000256" key="1">
    <source>
        <dbReference type="SAM" id="MobiDB-lite"/>
    </source>
</evidence>
<dbReference type="Proteomes" id="UP001497457">
    <property type="component" value="Chromosome 27b"/>
</dbReference>
<evidence type="ECO:0000313" key="3">
    <source>
        <dbReference type="Proteomes" id="UP001497457"/>
    </source>
</evidence>
<feature type="compositionally biased region" description="Acidic residues" evidence="1">
    <location>
        <begin position="290"/>
        <end position="342"/>
    </location>
</feature>
<feature type="compositionally biased region" description="Acidic residues" evidence="1">
    <location>
        <begin position="245"/>
        <end position="282"/>
    </location>
</feature>
<dbReference type="AlphaFoldDB" id="A0ABC9BYU6"/>
<dbReference type="InterPro" id="IPR036047">
    <property type="entry name" value="F-box-like_dom_sf"/>
</dbReference>
<organism evidence="2 3">
    <name type="scientific">Urochloa decumbens</name>
    <dbReference type="NCBI Taxonomy" id="240449"/>
    <lineage>
        <taxon>Eukaryota</taxon>
        <taxon>Viridiplantae</taxon>
        <taxon>Streptophyta</taxon>
        <taxon>Embryophyta</taxon>
        <taxon>Tracheophyta</taxon>
        <taxon>Spermatophyta</taxon>
        <taxon>Magnoliopsida</taxon>
        <taxon>Liliopsida</taxon>
        <taxon>Poales</taxon>
        <taxon>Poaceae</taxon>
        <taxon>PACMAD clade</taxon>
        <taxon>Panicoideae</taxon>
        <taxon>Panicodae</taxon>
        <taxon>Paniceae</taxon>
        <taxon>Melinidinae</taxon>
        <taxon>Urochloa</taxon>
    </lineage>
</organism>
<proteinExistence type="predicted"/>
<accession>A0ABC9BYU6</accession>
<protein>
    <recommendedName>
        <fullName evidence="4">F-box domain-containing protein</fullName>
    </recommendedName>
</protein>
<dbReference type="EMBL" id="OZ075137">
    <property type="protein sequence ID" value="CAL5009181.1"/>
    <property type="molecule type" value="Genomic_DNA"/>
</dbReference>
<feature type="region of interest" description="Disordered" evidence="1">
    <location>
        <begin position="241"/>
        <end position="358"/>
    </location>
</feature>
<dbReference type="PANTHER" id="PTHR33110">
    <property type="entry name" value="F-BOX/KELCH-REPEAT PROTEIN-RELATED"/>
    <property type="match status" value="1"/>
</dbReference>
<sequence length="492" mass="54665">MPATAVRTTPTTMAISATPPPPWSELLPDLLGRVIAHLPFPADRSSFRAVCRAWHSAARCHARQLPWLVLPDGSFCTVGHDEFNYFHRGSIPGLLPDQDDTDTCVVGSSGTWLALDCGAADEDHRDYVLGKMCGTCSCCVLDADVKRRPSYRLHNPFTGATILLPGLDGIITSVTRRFQIRKVLMRLSDDPGDVIAVVTNNLNYNIILCRPGKGTDTLSPPIVTKKKRVIKNLLPEGKKDYWSWVDEEEEEEEEEEDEEEEEKEEEEDDDGDDCGSDSDNDEVVSNSTNEEGEVEADDEAQNEEEEADSSSDEEEEVDDESQNEEEEADSSSGGEEEDEDTSAGDGMIPDGKVIVRDEESPNDCIITTRKLVRSQAGELLMVREHVQAPRQSIGCYIREVEIFKADIDAGKWLPITAGSSCLAEDEALFLSRSFSKSTRVHGDIKAGAIHFDKPTDMFDTTSWTCIPTSLPLHRNLYSSRWSTWIFPQELVV</sequence>
<dbReference type="Gene3D" id="1.20.1280.50">
    <property type="match status" value="1"/>
</dbReference>
<evidence type="ECO:0008006" key="4">
    <source>
        <dbReference type="Google" id="ProtNLM"/>
    </source>
</evidence>
<dbReference type="SUPFAM" id="SSF81383">
    <property type="entry name" value="F-box domain"/>
    <property type="match status" value="1"/>
</dbReference>
<reference evidence="2" key="1">
    <citation type="submission" date="2024-10" db="EMBL/GenBank/DDBJ databases">
        <authorList>
            <person name="Ryan C."/>
        </authorList>
    </citation>
    <scope>NUCLEOTIDE SEQUENCE [LARGE SCALE GENOMIC DNA]</scope>
</reference>